<dbReference type="OrthoDB" id="1270539at2"/>
<name>A0A098S3W4_9BACT</name>
<feature type="domain" description="Insertion element IS402-like" evidence="2">
    <location>
        <begin position="14"/>
        <end position="84"/>
    </location>
</feature>
<feature type="domain" description="Transposase IS4-like" evidence="1">
    <location>
        <begin position="97"/>
        <end position="265"/>
    </location>
</feature>
<proteinExistence type="predicted"/>
<dbReference type="EMBL" id="JPOS01000019">
    <property type="protein sequence ID" value="KGE88356.1"/>
    <property type="molecule type" value="Genomic_DNA"/>
</dbReference>
<protein>
    <submittedName>
        <fullName evidence="3">Transposase</fullName>
    </submittedName>
</protein>
<dbReference type="EMBL" id="JPOS01000010">
    <property type="protein sequence ID" value="KGE89346.1"/>
    <property type="molecule type" value="Genomic_DNA"/>
</dbReference>
<dbReference type="GO" id="GO:0004803">
    <property type="term" value="F:transposase activity"/>
    <property type="evidence" value="ECO:0007669"/>
    <property type="project" value="InterPro"/>
</dbReference>
<dbReference type="AlphaFoldDB" id="A0A098S3W4"/>
<evidence type="ECO:0000313" key="5">
    <source>
        <dbReference type="EMBL" id="KGE88356.1"/>
    </source>
</evidence>
<dbReference type="NCBIfam" id="NF033580">
    <property type="entry name" value="transpos_IS5_3"/>
    <property type="match status" value="1"/>
</dbReference>
<reference evidence="3" key="2">
    <citation type="submission" date="2014-07" db="EMBL/GenBank/DDBJ databases">
        <authorList>
            <person name="Chen Z."/>
            <person name="Lei X."/>
            <person name="Zhang J."/>
            <person name="Zhang B."/>
            <person name="Li Y."/>
            <person name="Zhang H."/>
            <person name="Zheng T."/>
        </authorList>
    </citation>
    <scope>NUCLEOTIDE SEQUENCE</scope>
    <source>
        <strain evidence="3">KD52</strain>
    </source>
</reference>
<keyword evidence="7" id="KW-1185">Reference proteome</keyword>
<evidence type="ECO:0000259" key="1">
    <source>
        <dbReference type="Pfam" id="PF01609"/>
    </source>
</evidence>
<dbReference type="PANTHER" id="PTHR30007">
    <property type="entry name" value="PHP DOMAIN PROTEIN"/>
    <property type="match status" value="1"/>
</dbReference>
<dbReference type="EMBL" id="JPOS01000083">
    <property type="protein sequence ID" value="KGE85842.1"/>
    <property type="molecule type" value="Genomic_DNA"/>
</dbReference>
<dbReference type="Pfam" id="PF13340">
    <property type="entry name" value="DUF4096"/>
    <property type="match status" value="1"/>
</dbReference>
<accession>A0A098S3W4</accession>
<gene>
    <name evidence="6" type="ORF">IX84_03225</name>
    <name evidence="5" type="ORF">IX84_09180</name>
    <name evidence="4" type="ORF">IX84_17795</name>
    <name evidence="3" type="ORF">IX84_24785</name>
</gene>
<dbReference type="PANTHER" id="PTHR30007:SF0">
    <property type="entry name" value="TRANSPOSASE"/>
    <property type="match status" value="1"/>
</dbReference>
<dbReference type="Proteomes" id="UP000029736">
    <property type="component" value="Unassembled WGS sequence"/>
</dbReference>
<dbReference type="InterPro" id="IPR002559">
    <property type="entry name" value="Transposase_11"/>
</dbReference>
<dbReference type="STRING" id="1524460.IX84_03225"/>
<dbReference type="GO" id="GO:0006313">
    <property type="term" value="P:DNA transposition"/>
    <property type="evidence" value="ECO:0007669"/>
    <property type="project" value="InterPro"/>
</dbReference>
<evidence type="ECO:0000313" key="4">
    <source>
        <dbReference type="EMBL" id="KGE86908.1"/>
    </source>
</evidence>
<dbReference type="Pfam" id="PF01609">
    <property type="entry name" value="DDE_Tnp_1"/>
    <property type="match status" value="1"/>
</dbReference>
<comment type="caution">
    <text evidence="3">The sequence shown here is derived from an EMBL/GenBank/DDBJ whole genome shotgun (WGS) entry which is preliminary data.</text>
</comment>
<evidence type="ECO:0000313" key="6">
    <source>
        <dbReference type="EMBL" id="KGE89346.1"/>
    </source>
</evidence>
<reference evidence="3 7" key="1">
    <citation type="journal article" date="2014" name="Int. J. Syst. Evol. Microbiol.">
        <title>Phaeodactylibacter xiamenensis gen. nov., sp. nov., a member of the family Saprospiraceae isolated from the marine alga Phaeodactylum tricornutum.</title>
        <authorList>
            <person name="Chen Z.Jr."/>
            <person name="Lei X."/>
            <person name="Lai Q."/>
            <person name="Li Y."/>
            <person name="Zhang B."/>
            <person name="Zhang J."/>
            <person name="Zhang H."/>
            <person name="Yang L."/>
            <person name="Zheng W."/>
            <person name="Tian Y."/>
            <person name="Yu Z."/>
            <person name="Xu H.Jr."/>
            <person name="Zheng T."/>
        </authorList>
    </citation>
    <scope>NUCLEOTIDE SEQUENCE [LARGE SCALE GENOMIC DNA]</scope>
    <source>
        <strain evidence="3 7">KD52</strain>
    </source>
</reference>
<evidence type="ECO:0000259" key="2">
    <source>
        <dbReference type="Pfam" id="PF13340"/>
    </source>
</evidence>
<evidence type="ECO:0000313" key="3">
    <source>
        <dbReference type="EMBL" id="KGE85842.1"/>
    </source>
</evidence>
<dbReference type="EMBL" id="JPOS01000039">
    <property type="protein sequence ID" value="KGE86908.1"/>
    <property type="molecule type" value="Genomic_DNA"/>
</dbReference>
<evidence type="ECO:0000313" key="7">
    <source>
        <dbReference type="Proteomes" id="UP000029736"/>
    </source>
</evidence>
<organism evidence="3 7">
    <name type="scientific">Phaeodactylibacter xiamenensis</name>
    <dbReference type="NCBI Taxonomy" id="1524460"/>
    <lineage>
        <taxon>Bacteria</taxon>
        <taxon>Pseudomonadati</taxon>
        <taxon>Bacteroidota</taxon>
        <taxon>Saprospiria</taxon>
        <taxon>Saprospirales</taxon>
        <taxon>Haliscomenobacteraceae</taxon>
        <taxon>Phaeodactylibacter</taxon>
    </lineage>
</organism>
<sequence length="277" mass="32112">MYVKLTKKFITHNLMPYLSTTNLGRKPKVKLWKMVKAIIYRLKTGTQWRELPLRQFFGFAIKSYKTVFYHYNKWAKDGSWHRLWTALLKANKAALDMSTVALDGSQTRARMGGEAVGYQSRKSAKTTNMLFLTDSNGIPLAMSKPVSGNHHDLYEINKAFKNICEILEQADIDPRGLVMNADAGFDSRSFREYCDGLEILANIDINKRNAKNTDYEYLVDPELYKERFAVERTNAWIDGFKSLLVRYETSARNWMSAHFLAFSIILLRKTKLHTNHF</sequence>
<dbReference type="InterPro" id="IPR025161">
    <property type="entry name" value="IS402-like_dom"/>
</dbReference>
<dbReference type="GO" id="GO:0003677">
    <property type="term" value="F:DNA binding"/>
    <property type="evidence" value="ECO:0007669"/>
    <property type="project" value="InterPro"/>
</dbReference>